<dbReference type="Proteomes" id="UP000232133">
    <property type="component" value="Chromosome"/>
</dbReference>
<evidence type="ECO:0000313" key="3">
    <source>
        <dbReference type="Proteomes" id="UP000232133"/>
    </source>
</evidence>
<gene>
    <name evidence="2" type="ORF">BK798_02945</name>
</gene>
<evidence type="ECO:0000256" key="1">
    <source>
        <dbReference type="SAM" id="Phobius"/>
    </source>
</evidence>
<name>A0A2H4U5M8_METSM</name>
<reference evidence="2 3" key="1">
    <citation type="submission" date="2016-10" db="EMBL/GenBank/DDBJ databases">
        <authorList>
            <person name="Varghese N."/>
        </authorList>
    </citation>
    <scope>NUCLEOTIDE SEQUENCE [LARGE SCALE GENOMIC DNA]</scope>
    <source>
        <strain evidence="2 3">KB11</strain>
    </source>
</reference>
<feature type="transmembrane region" description="Helical" evidence="1">
    <location>
        <begin position="7"/>
        <end position="27"/>
    </location>
</feature>
<protein>
    <submittedName>
        <fullName evidence="2">Uncharacterized protein</fullName>
    </submittedName>
</protein>
<dbReference type="GeneID" id="35118298"/>
<keyword evidence="1" id="KW-0472">Membrane</keyword>
<keyword evidence="1" id="KW-0812">Transmembrane</keyword>
<accession>A0A2H4U5M8</accession>
<dbReference type="EMBL" id="CP017803">
    <property type="protein sequence ID" value="ATZ59435.1"/>
    <property type="molecule type" value="Genomic_DNA"/>
</dbReference>
<organism evidence="2 3">
    <name type="scientific">Methanobrevibacter smithii</name>
    <dbReference type="NCBI Taxonomy" id="2173"/>
    <lineage>
        <taxon>Archaea</taxon>
        <taxon>Methanobacteriati</taxon>
        <taxon>Methanobacteriota</taxon>
        <taxon>Methanomada group</taxon>
        <taxon>Methanobacteria</taxon>
        <taxon>Methanobacteriales</taxon>
        <taxon>Methanobacteriaceae</taxon>
        <taxon>Methanobrevibacter</taxon>
    </lineage>
</organism>
<evidence type="ECO:0000313" key="2">
    <source>
        <dbReference type="EMBL" id="ATZ59435.1"/>
    </source>
</evidence>
<dbReference type="RefSeq" id="WP_100815325.1">
    <property type="nucleotide sequence ID" value="NZ_CP017803.1"/>
</dbReference>
<proteinExistence type="predicted"/>
<keyword evidence="1" id="KW-1133">Transmembrane helix</keyword>
<sequence>MERNQKIIGIIVLIIGVIAICSSILFMDMNKAEIIIPEEYTLESNNSGVATYKNNLDNGYKLEIKEDSNPNGIKKENMYGSIMKCRVDDKNYIITCYNPVDESKDASPSSPVVDTSNIKAHPGVKSVECVSVGDEATFPTIMKQNNNPYDLKTLNNMNKTGKLNASSIEQYFPPTYMDACKELKELEDGYLLQRYYGL</sequence>
<dbReference type="AlphaFoldDB" id="A0A2H4U5M8"/>